<accession>A0A0A9F733</accession>
<reference evidence="1" key="1">
    <citation type="submission" date="2014-09" db="EMBL/GenBank/DDBJ databases">
        <authorList>
            <person name="Magalhaes I.L.F."/>
            <person name="Oliveira U."/>
            <person name="Santos F.R."/>
            <person name="Vidigal T.H.D.A."/>
            <person name="Brescovit A.D."/>
            <person name="Santos A.J."/>
        </authorList>
    </citation>
    <scope>NUCLEOTIDE SEQUENCE</scope>
    <source>
        <tissue evidence="1">Shoot tissue taken approximately 20 cm above the soil surface</tissue>
    </source>
</reference>
<sequence length="28" mass="3316">MAGRQRLLQMGRHHLQPEWDGYQCLSGF</sequence>
<dbReference type="AlphaFoldDB" id="A0A0A9F733"/>
<protein>
    <submittedName>
        <fullName evidence="1">Uncharacterized protein</fullName>
    </submittedName>
</protein>
<proteinExistence type="predicted"/>
<organism evidence="1">
    <name type="scientific">Arundo donax</name>
    <name type="common">Giant reed</name>
    <name type="synonym">Donax arundinaceus</name>
    <dbReference type="NCBI Taxonomy" id="35708"/>
    <lineage>
        <taxon>Eukaryota</taxon>
        <taxon>Viridiplantae</taxon>
        <taxon>Streptophyta</taxon>
        <taxon>Embryophyta</taxon>
        <taxon>Tracheophyta</taxon>
        <taxon>Spermatophyta</taxon>
        <taxon>Magnoliopsida</taxon>
        <taxon>Liliopsida</taxon>
        <taxon>Poales</taxon>
        <taxon>Poaceae</taxon>
        <taxon>PACMAD clade</taxon>
        <taxon>Arundinoideae</taxon>
        <taxon>Arundineae</taxon>
        <taxon>Arundo</taxon>
    </lineage>
</organism>
<dbReference type="EMBL" id="GBRH01189036">
    <property type="protein sequence ID" value="JAE08860.1"/>
    <property type="molecule type" value="Transcribed_RNA"/>
</dbReference>
<reference evidence="1" key="2">
    <citation type="journal article" date="2015" name="Data Brief">
        <title>Shoot transcriptome of the giant reed, Arundo donax.</title>
        <authorList>
            <person name="Barrero R.A."/>
            <person name="Guerrero F.D."/>
            <person name="Moolhuijzen P."/>
            <person name="Goolsby J.A."/>
            <person name="Tidwell J."/>
            <person name="Bellgard S.E."/>
            <person name="Bellgard M.I."/>
        </authorList>
    </citation>
    <scope>NUCLEOTIDE SEQUENCE</scope>
    <source>
        <tissue evidence="1">Shoot tissue taken approximately 20 cm above the soil surface</tissue>
    </source>
</reference>
<name>A0A0A9F733_ARUDO</name>
<evidence type="ECO:0000313" key="1">
    <source>
        <dbReference type="EMBL" id="JAE08860.1"/>
    </source>
</evidence>